<name>A0ABY4I8T9_CHIFI</name>
<dbReference type="SUPFAM" id="SSF55781">
    <property type="entry name" value="GAF domain-like"/>
    <property type="match status" value="1"/>
</dbReference>
<proteinExistence type="predicted"/>
<accession>A0ABY4I8T9</accession>
<gene>
    <name evidence="1" type="ORF">MYF79_14515</name>
</gene>
<dbReference type="Proteomes" id="UP000830198">
    <property type="component" value="Chromosome"/>
</dbReference>
<dbReference type="RefSeq" id="WP_247814689.1">
    <property type="nucleotide sequence ID" value="NZ_CP095855.1"/>
</dbReference>
<evidence type="ECO:0000313" key="2">
    <source>
        <dbReference type="Proteomes" id="UP000830198"/>
    </source>
</evidence>
<dbReference type="InterPro" id="IPR029016">
    <property type="entry name" value="GAF-like_dom_sf"/>
</dbReference>
<organism evidence="1 2">
    <name type="scientific">Chitinophaga filiformis</name>
    <name type="common">Myxococcus filiformis</name>
    <name type="synonym">Flexibacter filiformis</name>
    <dbReference type="NCBI Taxonomy" id="104663"/>
    <lineage>
        <taxon>Bacteria</taxon>
        <taxon>Pseudomonadati</taxon>
        <taxon>Bacteroidota</taxon>
        <taxon>Chitinophagia</taxon>
        <taxon>Chitinophagales</taxon>
        <taxon>Chitinophagaceae</taxon>
        <taxon>Chitinophaga</taxon>
    </lineage>
</organism>
<evidence type="ECO:0000313" key="1">
    <source>
        <dbReference type="EMBL" id="UPK72502.1"/>
    </source>
</evidence>
<sequence>MKRHSFPDSPFKIQLSFFHIVDELEKQAAGPDGESTTRAKELLAEVAQCPELVEGLTTYEQIEKNERLIHRLLEHYFPKALTMNEIKAINLPYTDLIFNHTERFKNILKAAGPGFSFNIRDFDAHQFYVLSCCLILNEFYGTTLDFSRPLFYDIPTADGVIKHYRILYNADFLDIIPTERAVTLTADDIELLLDNYDDLDLWMAKFPRESWTLKGFAIMTLYDATVENAVSIFKERLLGLNAAGFEENMQSIFRSIYRIPDIKVGFTLYNQEEDQFTVSDPFSQYMSSFIMQGNAHKEAHTLLCSSSYNCLVKKKEYFAISDVGEFITADPENLLGNYFHQQGIRSFILAPVVKNGQLLGVLELLSLRSKELNSINANKLEVVMPFLTDTMERLLVELQNEVQAIIQEKYTAIHSSVYWKFREEVQTLIAHRETGKSYELQEIVFPDVYPLYGQIDIKGSSEVRNTSVQQDLQLQIKTVCALIKQLSDPEYAMAQQGATGGIQTTAISSRYTNTFGEIQEQLRDYLIELSFPLRAGTEQYITAYLANEVHPVLQQYGTDPRVRAYFVETDKEKGAFHLQRRKYETTISMINNKLSDVIDRNQATAQVLFPHYYERFKTDGIEHNLYIGASISPKLPFSLQKLYDLRLWQLQTLCEMEIAHHRMKAELPYSLDVTSLILVYNATIAIRFRMDEKRFDVDGSYNARFEIVKKRIDKAFIKDTSERITQSGKITIVLSSNLEEQEYLQYIKTLQSQMILDGEIEQFDIEDLQGVSGLKAIRVKIVH</sequence>
<dbReference type="Gene3D" id="3.30.450.40">
    <property type="match status" value="1"/>
</dbReference>
<dbReference type="EMBL" id="CP095855">
    <property type="protein sequence ID" value="UPK72502.1"/>
    <property type="molecule type" value="Genomic_DNA"/>
</dbReference>
<protein>
    <submittedName>
        <fullName evidence="1">GAF domain-containing protein</fullName>
    </submittedName>
</protein>
<reference evidence="1 2" key="1">
    <citation type="submission" date="2022-04" db="EMBL/GenBank/DDBJ databases">
        <title>The arsenic-methylating capacity of Chitinophaga filiformis YT5 during chitin decomposition.</title>
        <authorList>
            <person name="Chen G."/>
            <person name="Liang Y."/>
        </authorList>
    </citation>
    <scope>NUCLEOTIDE SEQUENCE [LARGE SCALE GENOMIC DNA]</scope>
    <source>
        <strain evidence="1 2">YT5</strain>
    </source>
</reference>
<keyword evidence="2" id="KW-1185">Reference proteome</keyword>